<organism evidence="2 4">
    <name type="scientific">Agrobacterium genomosp. 2 str. CFBP 5494</name>
    <dbReference type="NCBI Taxonomy" id="1183436"/>
    <lineage>
        <taxon>Bacteria</taxon>
        <taxon>Pseudomonadati</taxon>
        <taxon>Pseudomonadota</taxon>
        <taxon>Alphaproteobacteria</taxon>
        <taxon>Hyphomicrobiales</taxon>
        <taxon>Rhizobiaceae</taxon>
        <taxon>Rhizobium/Agrobacterium group</taxon>
        <taxon>Agrobacterium</taxon>
        <taxon>Agrobacterium tumefaciens complex</taxon>
    </lineage>
</organism>
<dbReference type="AlphaFoldDB" id="A0A9W5B0X4"/>
<keyword evidence="4" id="KW-1185">Reference proteome</keyword>
<reference evidence="2 4" key="1">
    <citation type="submission" date="2016-01" db="EMBL/GenBank/DDBJ databases">
        <authorList>
            <person name="Regsiter A."/>
            <person name="william w."/>
        </authorList>
    </citation>
    <scope>NUCLEOTIDE SEQUENCE [LARGE SCALE GENOMIC DNA]</scope>
    <source>
        <strain evidence="2 4">CFBP 5494</strain>
    </source>
</reference>
<evidence type="ECO:0000313" key="4">
    <source>
        <dbReference type="Proteomes" id="UP000191933"/>
    </source>
</evidence>
<feature type="signal peptide" evidence="1">
    <location>
        <begin position="1"/>
        <end position="22"/>
    </location>
</feature>
<sequence>MFMLIKRSLMICSVFTLTWPSATTLQTARQTIGDGLASCMGATLDLEQGNIRISHRNDV</sequence>
<evidence type="ECO:0000313" key="3">
    <source>
        <dbReference type="EMBL" id="CUW99002.1"/>
    </source>
</evidence>
<gene>
    <name evidence="2" type="ORF">AGR2A_Cc20002</name>
    <name evidence="3" type="ORF">AGR2A_Lc60199</name>
</gene>
<name>A0A9W5B0X4_9HYPH</name>
<dbReference type="EMBL" id="FBVY01000035">
    <property type="protein sequence ID" value="CUW99002.1"/>
    <property type="molecule type" value="Genomic_DNA"/>
</dbReference>
<dbReference type="Proteomes" id="UP000191933">
    <property type="component" value="Unassembled WGS sequence"/>
</dbReference>
<dbReference type="EMBL" id="FBVY01000012">
    <property type="protein sequence ID" value="CUW90567.1"/>
    <property type="molecule type" value="Genomic_DNA"/>
</dbReference>
<evidence type="ECO:0000313" key="2">
    <source>
        <dbReference type="EMBL" id="CUW90567.1"/>
    </source>
</evidence>
<protein>
    <submittedName>
        <fullName evidence="2">Uncharacterized protein</fullName>
    </submittedName>
</protein>
<proteinExistence type="predicted"/>
<keyword evidence="1" id="KW-0732">Signal</keyword>
<comment type="caution">
    <text evidence="2">The sequence shown here is derived from an EMBL/GenBank/DDBJ whole genome shotgun (WGS) entry which is preliminary data.</text>
</comment>
<accession>A0A9W5B0X4</accession>
<feature type="chain" id="PRO_5044703524" evidence="1">
    <location>
        <begin position="23"/>
        <end position="59"/>
    </location>
</feature>
<evidence type="ECO:0000256" key="1">
    <source>
        <dbReference type="SAM" id="SignalP"/>
    </source>
</evidence>